<name>A0A1H3ZS83_ALKAM</name>
<proteinExistence type="predicted"/>
<sequence>MRSLFSANNSADIVTALAAAVKNSDWSFGDIFSAGSVLVKHCIQLKKRLLLVHSCIKNTDAG</sequence>
<reference evidence="1 2" key="1">
    <citation type="submission" date="2016-10" db="EMBL/GenBank/DDBJ databases">
        <authorList>
            <person name="de Groot N.N."/>
        </authorList>
    </citation>
    <scope>NUCLEOTIDE SEQUENCE [LARGE SCALE GENOMIC DNA]</scope>
    <source>
        <strain evidence="1 2">CGMCC 1.3430</strain>
    </source>
</reference>
<evidence type="ECO:0000313" key="1">
    <source>
        <dbReference type="EMBL" id="SEA26251.1"/>
    </source>
</evidence>
<organism evidence="1 2">
    <name type="scientific">Alkalimonas amylolytica</name>
    <dbReference type="NCBI Taxonomy" id="152573"/>
    <lineage>
        <taxon>Bacteria</taxon>
        <taxon>Pseudomonadati</taxon>
        <taxon>Pseudomonadota</taxon>
        <taxon>Gammaproteobacteria</taxon>
        <taxon>Alkalimonas</taxon>
    </lineage>
</organism>
<protein>
    <submittedName>
        <fullName evidence="1">Uncharacterized protein</fullName>
    </submittedName>
</protein>
<dbReference type="Proteomes" id="UP000198773">
    <property type="component" value="Unassembled WGS sequence"/>
</dbReference>
<dbReference type="EMBL" id="FNRM01000002">
    <property type="protein sequence ID" value="SEA26251.1"/>
    <property type="molecule type" value="Genomic_DNA"/>
</dbReference>
<dbReference type="STRING" id="152573.SAMN04488051_102321"/>
<keyword evidence="2" id="KW-1185">Reference proteome</keyword>
<evidence type="ECO:0000313" key="2">
    <source>
        <dbReference type="Proteomes" id="UP000198773"/>
    </source>
</evidence>
<gene>
    <name evidence="1" type="ORF">SAMN04488051_102321</name>
</gene>
<dbReference type="AlphaFoldDB" id="A0A1H3ZS83"/>
<accession>A0A1H3ZS83</accession>